<comment type="caution">
    <text evidence="1">The sequence shown here is derived from an EMBL/GenBank/DDBJ whole genome shotgun (WGS) entry which is preliminary data.</text>
</comment>
<dbReference type="Proteomes" id="UP001519460">
    <property type="component" value="Unassembled WGS sequence"/>
</dbReference>
<keyword evidence="2" id="KW-1185">Reference proteome</keyword>
<gene>
    <name evidence="1" type="ORF">BaRGS_00024378</name>
</gene>
<evidence type="ECO:0000313" key="1">
    <source>
        <dbReference type="EMBL" id="KAK7484373.1"/>
    </source>
</evidence>
<dbReference type="AlphaFoldDB" id="A0ABD0KBB1"/>
<accession>A0ABD0KBB1</accession>
<sequence>MIRRRWDFGPEWSLVRSSVRSRPCPVNCIIDLHCDLGSGVRGHRALYTHPMVEESHTCSNLATVIYAHDYVKTSTAVTDRSHVNITTKP</sequence>
<proteinExistence type="predicted"/>
<dbReference type="EMBL" id="JACVVK020000211">
    <property type="protein sequence ID" value="KAK7484373.1"/>
    <property type="molecule type" value="Genomic_DNA"/>
</dbReference>
<protein>
    <submittedName>
        <fullName evidence="1">Uncharacterized protein</fullName>
    </submittedName>
</protein>
<evidence type="ECO:0000313" key="2">
    <source>
        <dbReference type="Proteomes" id="UP001519460"/>
    </source>
</evidence>
<organism evidence="1 2">
    <name type="scientific">Batillaria attramentaria</name>
    <dbReference type="NCBI Taxonomy" id="370345"/>
    <lineage>
        <taxon>Eukaryota</taxon>
        <taxon>Metazoa</taxon>
        <taxon>Spiralia</taxon>
        <taxon>Lophotrochozoa</taxon>
        <taxon>Mollusca</taxon>
        <taxon>Gastropoda</taxon>
        <taxon>Caenogastropoda</taxon>
        <taxon>Sorbeoconcha</taxon>
        <taxon>Cerithioidea</taxon>
        <taxon>Batillariidae</taxon>
        <taxon>Batillaria</taxon>
    </lineage>
</organism>
<reference evidence="1 2" key="1">
    <citation type="journal article" date="2023" name="Sci. Data">
        <title>Genome assembly of the Korean intertidal mud-creeper Batillaria attramentaria.</title>
        <authorList>
            <person name="Patra A.K."/>
            <person name="Ho P.T."/>
            <person name="Jun S."/>
            <person name="Lee S.J."/>
            <person name="Kim Y."/>
            <person name="Won Y.J."/>
        </authorList>
    </citation>
    <scope>NUCLEOTIDE SEQUENCE [LARGE SCALE GENOMIC DNA]</scope>
    <source>
        <strain evidence="1">Wonlab-2016</strain>
    </source>
</reference>
<name>A0ABD0KBB1_9CAEN</name>